<reference evidence="6" key="2">
    <citation type="submission" date="2018-10" db="UniProtKB">
        <authorList>
            <consortium name="EnsemblPlants"/>
        </authorList>
    </citation>
    <scope>IDENTIFICATION</scope>
</reference>
<evidence type="ECO:0000256" key="5">
    <source>
        <dbReference type="SAM" id="MobiDB-lite"/>
    </source>
</evidence>
<dbReference type="PANTHER" id="PTHR31399">
    <property type="entry name" value="DNA-DIRECTED PRIMASE / POLYMERASE PROTEIN"/>
    <property type="match status" value="1"/>
</dbReference>
<dbReference type="Gramene" id="TraesCS2A02G097900.2">
    <property type="protein sequence ID" value="TraesCS2A02G097900.2"/>
    <property type="gene ID" value="TraesCS2A02G097900"/>
</dbReference>
<dbReference type="Gramene" id="TraesCS2A03G0200400.2">
    <property type="protein sequence ID" value="TraesCS2A03G0200400.2.CDS"/>
    <property type="gene ID" value="TraesCS2A03G0200400"/>
</dbReference>
<comment type="catalytic activity">
    <reaction evidence="2">
        <text>ssDNA + n NTP = ssDNA/pppN(pN)n-1 hybrid + (n-1) diphosphate.</text>
        <dbReference type="EC" id="2.7.7.102"/>
    </reaction>
</comment>
<dbReference type="GO" id="GO:0003887">
    <property type="term" value="F:DNA-directed DNA polymerase activity"/>
    <property type="evidence" value="ECO:0007669"/>
    <property type="project" value="UniProtKB-EC"/>
</dbReference>
<protein>
    <recommendedName>
        <fullName evidence="1">DNA-directed primase/polymerase protein</fullName>
        <ecNumber evidence="3">2.7.7.102</ecNumber>
    </recommendedName>
</protein>
<dbReference type="Proteomes" id="UP000019116">
    <property type="component" value="Chromosome 2A"/>
</dbReference>
<name>A0A3B6ARH6_WHEAT</name>
<reference evidence="6" key="1">
    <citation type="submission" date="2018-08" db="EMBL/GenBank/DDBJ databases">
        <authorList>
            <person name="Rossello M."/>
        </authorList>
    </citation>
    <scope>NUCLEOTIDE SEQUENCE [LARGE SCALE GENOMIC DNA]</scope>
    <source>
        <strain evidence="6">cv. Chinese Spring</strain>
    </source>
</reference>
<feature type="compositionally biased region" description="Basic residues" evidence="5">
    <location>
        <begin position="28"/>
        <end position="38"/>
    </location>
</feature>
<evidence type="ECO:0000313" key="6">
    <source>
        <dbReference type="EnsemblPlants" id="TraesCS2A02G097900.2"/>
    </source>
</evidence>
<comment type="catalytic activity">
    <reaction evidence="4">
        <text>DNA(n) + a 2'-deoxyribonucleoside 5'-triphosphate = DNA(n+1) + diphosphate</text>
        <dbReference type="Rhea" id="RHEA:22508"/>
        <dbReference type="Rhea" id="RHEA-COMP:17339"/>
        <dbReference type="Rhea" id="RHEA-COMP:17340"/>
        <dbReference type="ChEBI" id="CHEBI:33019"/>
        <dbReference type="ChEBI" id="CHEBI:61560"/>
        <dbReference type="ChEBI" id="CHEBI:173112"/>
        <dbReference type="EC" id="2.7.7.7"/>
    </reaction>
    <physiologicalReaction direction="left-to-right" evidence="4">
        <dbReference type="Rhea" id="RHEA:22509"/>
    </physiologicalReaction>
</comment>
<dbReference type="Gramene" id="TraesARI2A03G00616350.2">
    <property type="protein sequence ID" value="TraesARI2A03G00616350.2"/>
    <property type="gene ID" value="TraesARI2A03G00616350"/>
</dbReference>
<dbReference type="InterPro" id="IPR044917">
    <property type="entry name" value="PRIMPOL"/>
</dbReference>
<dbReference type="AlphaFoldDB" id="A0A3B6ARH6"/>
<dbReference type="PaxDb" id="4565-Traes_2AS_DACEE353A.1"/>
<proteinExistence type="predicted"/>
<dbReference type="GO" id="GO:0042276">
    <property type="term" value="P:error-prone translesion synthesis"/>
    <property type="evidence" value="ECO:0007669"/>
    <property type="project" value="InterPro"/>
</dbReference>
<feature type="compositionally biased region" description="Low complexity" evidence="5">
    <location>
        <begin position="51"/>
        <end position="62"/>
    </location>
</feature>
<dbReference type="PANTHER" id="PTHR31399:SF0">
    <property type="entry name" value="DNA-DIRECTED PRIMASE_POLYMERASE PROTEIN"/>
    <property type="match status" value="1"/>
</dbReference>
<dbReference type="Pfam" id="PF03121">
    <property type="entry name" value="Herpes_UL52"/>
    <property type="match status" value="1"/>
</dbReference>
<gene>
    <name evidence="6" type="primary">LOC123187419</name>
</gene>
<evidence type="ECO:0000256" key="2">
    <source>
        <dbReference type="ARBA" id="ARBA00044677"/>
    </source>
</evidence>
<evidence type="ECO:0000256" key="1">
    <source>
        <dbReference type="ARBA" id="ARBA00026139"/>
    </source>
</evidence>
<sequence length="565" mass="64234">MGSSKDDVDRLFACFKCGISPPQSAFRVRPRQQGKKLRVTPAAEGDGGGSSSTSASTRKAGGNASEHREPSSAAIKFRNRKQMSPVVFYGSPQGVPVKKPISLLRLLREIHIDLKKQTDLVSRDVVWATFPRQDEAIRFSKEHAHTKVFIYQDHLSGQRRFLVSTYDEFWRRYNNMDPQIRHHYEVIQEDKYSIEGQEEWIIELDSSNEEKFSRHLIIRIPKTAFKDNSHVGAFISEICSRIAAQRAANPNLDKLYITKDSSGAEPADQLFVDTAVYSRNRCFRLAFSSKSGKKSFLVATGRFKCKNMNDKELFLESLICRLDDDCDKLLICKLDLECKKALHFDTEASVTRIQVKNCRVAIDTYRSDFPQAYTYGRSPFPALDGFIESIASFGSVSGKIRCWYWFSQDGLMIYSMSRSRYCEHIGREHKSNHVMYIVDFQRAAYYQKCYDPDCRGYRSPLRAVPLDVIPELTTSIAGSARRDYQGNVVEFNMEGGGNDANSVMGSGEEEDPDWWEEAVKFADSVENVDHAPPASCNLEDGGCDDADWWTDVERFMVQMESQGDA</sequence>
<evidence type="ECO:0000313" key="7">
    <source>
        <dbReference type="Proteomes" id="UP000019116"/>
    </source>
</evidence>
<organism evidence="6">
    <name type="scientific">Triticum aestivum</name>
    <name type="common">Wheat</name>
    <dbReference type="NCBI Taxonomy" id="4565"/>
    <lineage>
        <taxon>Eukaryota</taxon>
        <taxon>Viridiplantae</taxon>
        <taxon>Streptophyta</taxon>
        <taxon>Embryophyta</taxon>
        <taxon>Tracheophyta</taxon>
        <taxon>Spermatophyta</taxon>
        <taxon>Magnoliopsida</taxon>
        <taxon>Liliopsida</taxon>
        <taxon>Poales</taxon>
        <taxon>Poaceae</taxon>
        <taxon>BOP clade</taxon>
        <taxon>Pooideae</taxon>
        <taxon>Triticodae</taxon>
        <taxon>Triticeae</taxon>
        <taxon>Triticinae</taxon>
        <taxon>Triticum</taxon>
    </lineage>
</organism>
<evidence type="ECO:0000256" key="4">
    <source>
        <dbReference type="ARBA" id="ARBA00047303"/>
    </source>
</evidence>
<accession>A0A3B6ARH6</accession>
<dbReference type="EnsemblPlants" id="TraesCS2A02G097900.2">
    <property type="protein sequence ID" value="TraesCS2A02G097900.2"/>
    <property type="gene ID" value="TraesCS2A02G097900"/>
</dbReference>
<feature type="region of interest" description="Disordered" evidence="5">
    <location>
        <begin position="20"/>
        <end position="74"/>
    </location>
</feature>
<dbReference type="EC" id="2.7.7.102" evidence="3"/>
<dbReference type="Gramene" id="TraesJUL2A03G00613000.2">
    <property type="protein sequence ID" value="TraesJUL2A03G00613000.2"/>
    <property type="gene ID" value="TraesJUL2A03G00613000"/>
</dbReference>
<keyword evidence="7" id="KW-1185">Reference proteome</keyword>
<evidence type="ECO:0000256" key="3">
    <source>
        <dbReference type="ARBA" id="ARBA00044768"/>
    </source>
</evidence>